<protein>
    <submittedName>
        <fullName evidence="5">Bacterio-opsin activator</fullName>
    </submittedName>
</protein>
<dbReference type="AlphaFoldDB" id="A0A6B0SDC6"/>
<evidence type="ECO:0000259" key="4">
    <source>
        <dbReference type="Pfam" id="PF24278"/>
    </source>
</evidence>
<evidence type="ECO:0000256" key="2">
    <source>
        <dbReference type="ARBA" id="ARBA00023163"/>
    </source>
</evidence>
<accession>A0A6B0SDC6</accession>
<sequence>MPSLDLEIEYDDATIHPVHAFVCESPVVEREVLLEGTRTGDTRTLLFYVEGERTAYESVLAERPGVREYDLTPEGDDAFYVYTRVENRDADVPVFEAFDQQTLVVVPPIEFRSDRTARFTVVGHPDDLQAAIDDMPEGASPTVQRVGGYAGAVDDGLTARQREALAVAWEAGFYEVPRDGGIEDVAAELGCAVSTASDLLRRAESRLVGDVLGERY</sequence>
<feature type="domain" description="HVO-0513-like N-terminal" evidence="4">
    <location>
        <begin position="16"/>
        <end position="149"/>
    </location>
</feature>
<dbReference type="Proteomes" id="UP000471521">
    <property type="component" value="Unassembled WGS sequence"/>
</dbReference>
<comment type="caution">
    <text evidence="5">The sequence shown here is derived from an EMBL/GenBank/DDBJ whole genome shotgun (WGS) entry which is preliminary data.</text>
</comment>
<dbReference type="OrthoDB" id="27447at2157"/>
<dbReference type="PANTHER" id="PTHR34236:SF1">
    <property type="entry name" value="DIMETHYL SULFOXIDE REDUCTASE TRANSCRIPTIONAL ACTIVATOR"/>
    <property type="match status" value="1"/>
</dbReference>
<dbReference type="Pfam" id="PF24278">
    <property type="entry name" value="HVO_0513_N"/>
    <property type="match status" value="1"/>
</dbReference>
<organism evidence="5 6">
    <name type="scientific">Halobacterium bonnevillei</name>
    <dbReference type="NCBI Taxonomy" id="2692200"/>
    <lineage>
        <taxon>Archaea</taxon>
        <taxon>Methanobacteriati</taxon>
        <taxon>Methanobacteriota</taxon>
        <taxon>Stenosarchaea group</taxon>
        <taxon>Halobacteria</taxon>
        <taxon>Halobacteriales</taxon>
        <taxon>Halobacteriaceae</taxon>
        <taxon>Halobacterium</taxon>
    </lineage>
</organism>
<keyword evidence="2" id="KW-0804">Transcription</keyword>
<gene>
    <name evidence="5" type="ORF">GRX66_01810</name>
</gene>
<evidence type="ECO:0000313" key="5">
    <source>
        <dbReference type="EMBL" id="MXR19398.1"/>
    </source>
</evidence>
<dbReference type="RefSeq" id="WP_159524989.1">
    <property type="nucleotide sequence ID" value="NZ_WUUU01000005.1"/>
</dbReference>
<keyword evidence="6" id="KW-1185">Reference proteome</keyword>
<evidence type="ECO:0000259" key="3">
    <source>
        <dbReference type="Pfam" id="PF04967"/>
    </source>
</evidence>
<dbReference type="Pfam" id="PF04967">
    <property type="entry name" value="HTH_10"/>
    <property type="match status" value="1"/>
</dbReference>
<evidence type="ECO:0000313" key="6">
    <source>
        <dbReference type="Proteomes" id="UP000471521"/>
    </source>
</evidence>
<keyword evidence="1" id="KW-0805">Transcription regulation</keyword>
<name>A0A6B0SDC6_9EURY</name>
<dbReference type="InterPro" id="IPR007050">
    <property type="entry name" value="HTH_bacterioopsin"/>
</dbReference>
<evidence type="ECO:0000256" key="1">
    <source>
        <dbReference type="ARBA" id="ARBA00023015"/>
    </source>
</evidence>
<feature type="domain" description="HTH bat-type" evidence="3">
    <location>
        <begin position="157"/>
        <end position="208"/>
    </location>
</feature>
<dbReference type="EMBL" id="WUUU01000005">
    <property type="protein sequence ID" value="MXR19398.1"/>
    <property type="molecule type" value="Genomic_DNA"/>
</dbReference>
<dbReference type="InterPro" id="IPR056493">
    <property type="entry name" value="HVO_0513_N"/>
</dbReference>
<dbReference type="PANTHER" id="PTHR34236">
    <property type="entry name" value="DIMETHYL SULFOXIDE REDUCTASE TRANSCRIPTIONAL ACTIVATOR"/>
    <property type="match status" value="1"/>
</dbReference>
<reference evidence="5 6" key="1">
    <citation type="submission" date="2019-12" db="EMBL/GenBank/DDBJ databases">
        <title>Isolation and characterization of three novel carbon monoxide-oxidizing members of Halobacteria from salione crusts and soils.</title>
        <authorList>
            <person name="Myers M.R."/>
            <person name="King G.M."/>
        </authorList>
    </citation>
    <scope>NUCLEOTIDE SEQUENCE [LARGE SCALE GENOMIC DNA]</scope>
    <source>
        <strain evidence="5 6">PCN9</strain>
    </source>
</reference>
<proteinExistence type="predicted"/>